<dbReference type="InterPro" id="IPR018114">
    <property type="entry name" value="TRYPSIN_HIS"/>
</dbReference>
<proteinExistence type="predicted"/>
<dbReference type="InterPro" id="IPR009003">
    <property type="entry name" value="Peptidase_S1_PA"/>
</dbReference>
<keyword evidence="4" id="KW-1185">Reference proteome</keyword>
<dbReference type="Pfam" id="PF13365">
    <property type="entry name" value="Trypsin_2"/>
    <property type="match status" value="1"/>
</dbReference>
<gene>
    <name evidence="3" type="ORF">SAMN05660284_00856</name>
</gene>
<dbReference type="InterPro" id="IPR050966">
    <property type="entry name" value="Glutamyl_endopeptidase"/>
</dbReference>
<dbReference type="PANTHER" id="PTHR15462">
    <property type="entry name" value="SERINE PROTEASE"/>
    <property type="match status" value="1"/>
</dbReference>
<dbReference type="Gene3D" id="2.40.10.10">
    <property type="entry name" value="Trypsin-like serine proteases"/>
    <property type="match status" value="2"/>
</dbReference>
<evidence type="ECO:0000256" key="1">
    <source>
        <dbReference type="ARBA" id="ARBA00022729"/>
    </source>
</evidence>
<evidence type="ECO:0000313" key="4">
    <source>
        <dbReference type="Proteomes" id="UP000242869"/>
    </source>
</evidence>
<accession>A0A1I4X237</accession>
<dbReference type="GO" id="GO:0006508">
    <property type="term" value="P:proteolysis"/>
    <property type="evidence" value="ECO:0007669"/>
    <property type="project" value="UniProtKB-KW"/>
</dbReference>
<dbReference type="EMBL" id="FOVE01000004">
    <property type="protein sequence ID" value="SFN19735.1"/>
    <property type="molecule type" value="Genomic_DNA"/>
</dbReference>
<dbReference type="Proteomes" id="UP000242869">
    <property type="component" value="Unassembled WGS sequence"/>
</dbReference>
<keyword evidence="1" id="KW-0732">Signal</keyword>
<organism evidence="3 4">
    <name type="scientific">Formivibrio citricus</name>
    <dbReference type="NCBI Taxonomy" id="83765"/>
    <lineage>
        <taxon>Bacteria</taxon>
        <taxon>Pseudomonadati</taxon>
        <taxon>Pseudomonadota</taxon>
        <taxon>Betaproteobacteria</taxon>
        <taxon>Neisseriales</taxon>
        <taxon>Chitinibacteraceae</taxon>
        <taxon>Formivibrio</taxon>
    </lineage>
</organism>
<dbReference type="InterPro" id="IPR001314">
    <property type="entry name" value="Peptidase_S1A"/>
</dbReference>
<dbReference type="PANTHER" id="PTHR15462:SF8">
    <property type="entry name" value="SERINE PROTEASE"/>
    <property type="match status" value="1"/>
</dbReference>
<dbReference type="RefSeq" id="WP_177187770.1">
    <property type="nucleotide sequence ID" value="NZ_FOVE01000004.1"/>
</dbReference>
<dbReference type="PRINTS" id="PR00722">
    <property type="entry name" value="CHYMOTRYPSIN"/>
</dbReference>
<evidence type="ECO:0000313" key="3">
    <source>
        <dbReference type="EMBL" id="SFN19735.1"/>
    </source>
</evidence>
<dbReference type="PROSITE" id="PS00134">
    <property type="entry name" value="TRYPSIN_HIS"/>
    <property type="match status" value="1"/>
</dbReference>
<reference evidence="4" key="1">
    <citation type="submission" date="2016-10" db="EMBL/GenBank/DDBJ databases">
        <authorList>
            <person name="Varghese N."/>
            <person name="Submissions S."/>
        </authorList>
    </citation>
    <scope>NUCLEOTIDE SEQUENCE [LARGE SCALE GENOMIC DNA]</scope>
    <source>
        <strain evidence="4">DSM 6150</strain>
    </source>
</reference>
<dbReference type="AlphaFoldDB" id="A0A1I4X237"/>
<evidence type="ECO:0000256" key="2">
    <source>
        <dbReference type="SAM" id="MobiDB-lite"/>
    </source>
</evidence>
<dbReference type="SUPFAM" id="SSF50494">
    <property type="entry name" value="Trypsin-like serine proteases"/>
    <property type="match status" value="1"/>
</dbReference>
<keyword evidence="3" id="KW-0645">Protease</keyword>
<dbReference type="InterPro" id="IPR043504">
    <property type="entry name" value="Peptidase_S1_PA_chymotrypsin"/>
</dbReference>
<feature type="region of interest" description="Disordered" evidence="2">
    <location>
        <begin position="1"/>
        <end position="25"/>
    </location>
</feature>
<sequence length="268" mass="29335">MAPLNAPASAVVAASEQEIEGDEESDAAEVAAQNLILFFGKDDRVFVTPPYAGAFSAVGKMQTSGESHCTATLIAPDLAITAAHCFLMTPRKLDKGRWFWAGYHEGKWLARYRIENQFFHPKFRKGLEYKGDDVYIKPQAAPYDIALIKLKLVDGIPPKPMPVFSGNADALLAKIQQYDSEVTQAGFASDHNQVLTAHQGCQVTALIEDNTLEHQCDTLSGDSGSPLWLVTEKGPMLVAVQSSAPDWFNRDKADNTAVTVLQMPKRPK</sequence>
<dbReference type="STRING" id="83765.SAMN05660284_00856"/>
<protein>
    <submittedName>
        <fullName evidence="3">Protease YdgD</fullName>
    </submittedName>
</protein>
<dbReference type="GO" id="GO:0004252">
    <property type="term" value="F:serine-type endopeptidase activity"/>
    <property type="evidence" value="ECO:0007669"/>
    <property type="project" value="InterPro"/>
</dbReference>
<name>A0A1I4X237_9NEIS</name>
<keyword evidence="3" id="KW-0378">Hydrolase</keyword>